<dbReference type="InterPro" id="IPR000515">
    <property type="entry name" value="MetI-like"/>
</dbReference>
<gene>
    <name evidence="9" type="ORF">KCTCHS21_13780</name>
</gene>
<dbReference type="GO" id="GO:0055085">
    <property type="term" value="P:transmembrane transport"/>
    <property type="evidence" value="ECO:0007669"/>
    <property type="project" value="InterPro"/>
</dbReference>
<dbReference type="SUPFAM" id="SSF161098">
    <property type="entry name" value="MetI-like"/>
    <property type="match status" value="1"/>
</dbReference>
<dbReference type="CDD" id="cd06261">
    <property type="entry name" value="TM_PBP2"/>
    <property type="match status" value="1"/>
</dbReference>
<dbReference type="PANTHER" id="PTHR43744:SF8">
    <property type="entry name" value="SN-GLYCEROL-3-PHOSPHATE TRANSPORT SYSTEM PERMEASE PROTEIN UGPE"/>
    <property type="match status" value="1"/>
</dbReference>
<dbReference type="Pfam" id="PF00528">
    <property type="entry name" value="BPD_transp_1"/>
    <property type="match status" value="1"/>
</dbReference>
<dbReference type="InterPro" id="IPR035906">
    <property type="entry name" value="MetI-like_sf"/>
</dbReference>
<dbReference type="PANTHER" id="PTHR43744">
    <property type="entry name" value="ABC TRANSPORTER PERMEASE PROTEIN MG189-RELATED-RELATED"/>
    <property type="match status" value="1"/>
</dbReference>
<reference evidence="9 10" key="1">
    <citation type="submission" date="2019-01" db="EMBL/GenBank/DDBJ databases">
        <title>Complete genome sequence of Cohnella hallensis HS21 isolated from Korean fir (Abies koreana) rhizospheric soil.</title>
        <authorList>
            <person name="Jiang L."/>
            <person name="Kang S.W."/>
            <person name="Kim S."/>
            <person name="Jung J."/>
            <person name="Kim C.Y."/>
            <person name="Kim D.H."/>
            <person name="Kim S.W."/>
            <person name="Lee J."/>
        </authorList>
    </citation>
    <scope>NUCLEOTIDE SEQUENCE [LARGE SCALE GENOMIC DNA]</scope>
    <source>
        <strain evidence="9 10">HS21</strain>
    </source>
</reference>
<dbReference type="EMBL" id="AP019400">
    <property type="protein sequence ID" value="BBI31979.1"/>
    <property type="molecule type" value="Genomic_DNA"/>
</dbReference>
<evidence type="ECO:0000256" key="2">
    <source>
        <dbReference type="ARBA" id="ARBA00022448"/>
    </source>
</evidence>
<keyword evidence="4 7" id="KW-0812">Transmembrane</keyword>
<feature type="transmembrane region" description="Helical" evidence="7">
    <location>
        <begin position="229"/>
        <end position="250"/>
    </location>
</feature>
<dbReference type="AlphaFoldDB" id="A0A3T1D1T4"/>
<proteinExistence type="inferred from homology"/>
<organism evidence="9 10">
    <name type="scientific">Cohnella abietis</name>
    <dbReference type="NCBI Taxonomy" id="2507935"/>
    <lineage>
        <taxon>Bacteria</taxon>
        <taxon>Bacillati</taxon>
        <taxon>Bacillota</taxon>
        <taxon>Bacilli</taxon>
        <taxon>Bacillales</taxon>
        <taxon>Paenibacillaceae</taxon>
        <taxon>Cohnella</taxon>
    </lineage>
</organism>
<sequence length="265" mass="29781">MLLSLITLIILYPMIYMILNSLRSTKEIMLFPTQLWPSGKFQWTNYADAFQIGKVSVYFLNSVTVTGATLFFQLIVVTLAAYSLGKWKPPGYRILFFLFLATLMITSEMTTIPVFLMLRQFDLLNTHQGLILAYIGGGIGMAIYLIKNFVDTLPKEMEEAAKIDGAGLLRIFWSIDLPLIVPVLAVVSIMSFVGVWSEFFWALITISEDKLKTLPLGLLNFQSQYNTNYGVLLAGLTIVTLPSMLVYLLFSRYFIEGMTAGSIKG</sequence>
<comment type="subcellular location">
    <subcellularLocation>
        <location evidence="1 7">Cell membrane</location>
        <topology evidence="1 7">Multi-pass membrane protein</topology>
    </subcellularLocation>
</comment>
<keyword evidence="6 7" id="KW-0472">Membrane</keyword>
<evidence type="ECO:0000313" key="9">
    <source>
        <dbReference type="EMBL" id="BBI31979.1"/>
    </source>
</evidence>
<dbReference type="PROSITE" id="PS50928">
    <property type="entry name" value="ABC_TM1"/>
    <property type="match status" value="1"/>
</dbReference>
<comment type="similarity">
    <text evidence="7">Belongs to the binding-protein-dependent transport system permease family.</text>
</comment>
<evidence type="ECO:0000313" key="10">
    <source>
        <dbReference type="Proteomes" id="UP000289856"/>
    </source>
</evidence>
<dbReference type="Gene3D" id="1.10.3720.10">
    <property type="entry name" value="MetI-like"/>
    <property type="match status" value="1"/>
</dbReference>
<evidence type="ECO:0000256" key="1">
    <source>
        <dbReference type="ARBA" id="ARBA00004651"/>
    </source>
</evidence>
<keyword evidence="5 7" id="KW-1133">Transmembrane helix</keyword>
<dbReference type="KEGG" id="cohn:KCTCHS21_13780"/>
<evidence type="ECO:0000259" key="8">
    <source>
        <dbReference type="PROSITE" id="PS50928"/>
    </source>
</evidence>
<feature type="transmembrane region" description="Helical" evidence="7">
    <location>
        <begin position="171"/>
        <end position="193"/>
    </location>
</feature>
<keyword evidence="2 7" id="KW-0813">Transport</keyword>
<dbReference type="Proteomes" id="UP000289856">
    <property type="component" value="Chromosome"/>
</dbReference>
<accession>A0A3T1D1T4</accession>
<evidence type="ECO:0000256" key="3">
    <source>
        <dbReference type="ARBA" id="ARBA00022475"/>
    </source>
</evidence>
<evidence type="ECO:0000256" key="5">
    <source>
        <dbReference type="ARBA" id="ARBA00022989"/>
    </source>
</evidence>
<feature type="domain" description="ABC transmembrane type-1" evidence="8">
    <location>
        <begin position="59"/>
        <end position="250"/>
    </location>
</feature>
<name>A0A3T1D1T4_9BACL</name>
<evidence type="ECO:0000256" key="4">
    <source>
        <dbReference type="ARBA" id="ARBA00022692"/>
    </source>
</evidence>
<feature type="transmembrane region" description="Helical" evidence="7">
    <location>
        <begin position="94"/>
        <end position="118"/>
    </location>
</feature>
<evidence type="ECO:0000256" key="6">
    <source>
        <dbReference type="ARBA" id="ARBA00023136"/>
    </source>
</evidence>
<keyword evidence="3" id="KW-1003">Cell membrane</keyword>
<feature type="transmembrane region" description="Helical" evidence="7">
    <location>
        <begin position="58"/>
        <end position="82"/>
    </location>
</feature>
<keyword evidence="10" id="KW-1185">Reference proteome</keyword>
<evidence type="ECO:0000256" key="7">
    <source>
        <dbReference type="RuleBase" id="RU363032"/>
    </source>
</evidence>
<feature type="transmembrane region" description="Helical" evidence="7">
    <location>
        <begin position="130"/>
        <end position="150"/>
    </location>
</feature>
<dbReference type="GO" id="GO:0005886">
    <property type="term" value="C:plasma membrane"/>
    <property type="evidence" value="ECO:0007669"/>
    <property type="project" value="UniProtKB-SubCell"/>
</dbReference>
<protein>
    <submittedName>
        <fullName evidence="9">ABC transporter permease</fullName>
    </submittedName>
</protein>